<dbReference type="OMA" id="YELVMIN"/>
<dbReference type="SUPFAM" id="SSF47413">
    <property type="entry name" value="lambda repressor-like DNA-binding domains"/>
    <property type="match status" value="1"/>
</dbReference>
<keyword evidence="5" id="KW-1185">Reference proteome</keyword>
<reference evidence="5" key="1">
    <citation type="submission" date="2011-08" db="EMBL/GenBank/DDBJ databases">
        <authorList>
            <person name="Rombauts S."/>
        </authorList>
    </citation>
    <scope>NUCLEOTIDE SEQUENCE</scope>
    <source>
        <strain evidence="5">London</strain>
    </source>
</reference>
<sequence>MRIYSRLFQISSANYARQIMSNQFIKAKESKGLTYQQMAQLLSVNKVWLTSVLHGQNCCDIQLAHRICDTLGISHEYANELTSIPLRGNQNIINDPLIYRFNELFKVYGSSLRGIIHEEFGDGIMSAIDCKIDVTKNEQSRVILRIDGKFLPYYKGQLD</sequence>
<dbReference type="PIRSF" id="PIRSF001263">
    <property type="entry name" value="Cyanate_hydratas"/>
    <property type="match status" value="1"/>
</dbReference>
<gene>
    <name evidence="4" type="primary">107368746</name>
</gene>
<protein>
    <recommendedName>
        <fullName evidence="3">Cyanate lyase C-terminal domain-containing protein</fullName>
    </recommendedName>
</protein>
<dbReference type="AlphaFoldDB" id="T1KZQ3"/>
<dbReference type="eggNOG" id="ENOG502RY7W">
    <property type="taxonomic scope" value="Eukaryota"/>
</dbReference>
<evidence type="ECO:0000313" key="5">
    <source>
        <dbReference type="Proteomes" id="UP000015104"/>
    </source>
</evidence>
<keyword evidence="2" id="KW-0456">Lyase</keyword>
<name>T1KZQ3_TETUR</name>
<dbReference type="CDD" id="cd00093">
    <property type="entry name" value="HTH_XRE"/>
    <property type="match status" value="1"/>
</dbReference>
<evidence type="ECO:0000259" key="3">
    <source>
        <dbReference type="SMART" id="SM01116"/>
    </source>
</evidence>
<dbReference type="STRING" id="32264.T1KZQ3"/>
<dbReference type="HOGENOM" id="CLU_103452_1_0_1"/>
<dbReference type="Gene3D" id="1.10.260.40">
    <property type="entry name" value="lambda repressor-like DNA-binding domains"/>
    <property type="match status" value="1"/>
</dbReference>
<dbReference type="BRENDA" id="4.2.1.104">
    <property type="organism ID" value="11504"/>
</dbReference>
<evidence type="ECO:0000256" key="2">
    <source>
        <dbReference type="ARBA" id="ARBA00023239"/>
    </source>
</evidence>
<dbReference type="GO" id="GO:0003677">
    <property type="term" value="F:DNA binding"/>
    <property type="evidence" value="ECO:0007669"/>
    <property type="project" value="InterPro"/>
</dbReference>
<dbReference type="GO" id="GO:0008824">
    <property type="term" value="F:cyanate hydratase activity"/>
    <property type="evidence" value="ECO:0007669"/>
    <property type="project" value="InterPro"/>
</dbReference>
<evidence type="ECO:0007829" key="6">
    <source>
        <dbReference type="PDB" id="5UK3"/>
    </source>
</evidence>
<dbReference type="PDB" id="5UK3">
    <property type="method" value="X-ray"/>
    <property type="resolution" value="2.80 A"/>
    <property type="chains" value="A/B/C/D/E/F/G/H/I/J=1-159"/>
</dbReference>
<dbReference type="PRINTS" id="PR01693">
    <property type="entry name" value="CYANASE"/>
</dbReference>
<keyword evidence="6" id="KW-0002">3D-structure</keyword>
<feature type="domain" description="Cyanate lyase C-terminal" evidence="3">
    <location>
        <begin position="87"/>
        <end position="156"/>
    </location>
</feature>
<dbReference type="InterPro" id="IPR001387">
    <property type="entry name" value="Cro/C1-type_HTH"/>
</dbReference>
<proteinExistence type="evidence at protein level"/>
<dbReference type="InterPro" id="IPR003712">
    <property type="entry name" value="Cyanate_lyase_C"/>
</dbReference>
<dbReference type="OrthoDB" id="10019422at2759"/>
<dbReference type="EnsemblMetazoa" id="tetur28g02430.1">
    <property type="protein sequence ID" value="tetur28g02430.1"/>
    <property type="gene ID" value="tetur28g02430"/>
</dbReference>
<dbReference type="SMART" id="SM01116">
    <property type="entry name" value="Cyanate_lyase"/>
    <property type="match status" value="1"/>
</dbReference>
<dbReference type="EMBL" id="CAEY01000744">
    <property type="status" value="NOT_ANNOTATED_CDS"/>
    <property type="molecule type" value="Genomic_DNA"/>
</dbReference>
<reference evidence="6" key="3">
    <citation type="journal article" date="2017" name="J. Agric. Food Chem.">
        <title>Structural Characterization of a Eukaryotic Cyanase from Tetranychus urticae.</title>
        <authorList>
            <person name="Schlachter C.R."/>
            <person name="Klapper V."/>
            <person name="Wybouw N."/>
            <person name="Radford T."/>
            <person name="Van Leeuwen T."/>
            <person name="Grbic M."/>
            <person name="Chruszcz M."/>
        </authorList>
    </citation>
    <scope>X-RAY CRYSTALLOGRAPHY (2.80 ANGSTROMS)</scope>
</reference>
<dbReference type="SMR" id="T1KZQ3"/>
<dbReference type="NCBIfam" id="TIGR00673">
    <property type="entry name" value="cynS"/>
    <property type="match status" value="1"/>
</dbReference>
<dbReference type="InterPro" id="IPR010982">
    <property type="entry name" value="Lambda_DNA-bd_dom_sf"/>
</dbReference>
<dbReference type="InterPro" id="IPR036581">
    <property type="entry name" value="Cyanate_lyase_C_sf"/>
</dbReference>
<dbReference type="Proteomes" id="UP000015104">
    <property type="component" value="Unassembled WGS sequence"/>
</dbReference>
<comment type="function">
    <text evidence="1">Catalyzes the reaction of cyanate with bicarbonate to produce ammonia and carbon dioxide.</text>
</comment>
<evidence type="ECO:0000256" key="1">
    <source>
        <dbReference type="ARBA" id="ARBA00003561"/>
    </source>
</evidence>
<dbReference type="PANTHER" id="PTHR34186:SF2">
    <property type="entry name" value="CYANATE HYDRATASE"/>
    <property type="match status" value="1"/>
</dbReference>
<accession>T1KZQ3</accession>
<dbReference type="Gene3D" id="3.30.1160.10">
    <property type="entry name" value="Cyanate lyase, C-terminal domain"/>
    <property type="match status" value="1"/>
</dbReference>
<evidence type="ECO:0000313" key="4">
    <source>
        <dbReference type="EnsemblMetazoa" id="tetur28g02430.1"/>
    </source>
</evidence>
<dbReference type="PDBsum" id="5UK3"/>
<dbReference type="Pfam" id="PF21291">
    <property type="entry name" value="CYNS_N"/>
    <property type="match status" value="1"/>
</dbReference>
<dbReference type="InterPro" id="IPR008076">
    <property type="entry name" value="Cyanase"/>
</dbReference>
<dbReference type="InterPro" id="IPR048564">
    <property type="entry name" value="CYNS_N"/>
</dbReference>
<organism evidence="4 5">
    <name type="scientific">Tetranychus urticae</name>
    <name type="common">Two-spotted spider mite</name>
    <dbReference type="NCBI Taxonomy" id="32264"/>
    <lineage>
        <taxon>Eukaryota</taxon>
        <taxon>Metazoa</taxon>
        <taxon>Ecdysozoa</taxon>
        <taxon>Arthropoda</taxon>
        <taxon>Chelicerata</taxon>
        <taxon>Arachnida</taxon>
        <taxon>Acari</taxon>
        <taxon>Acariformes</taxon>
        <taxon>Trombidiformes</taxon>
        <taxon>Prostigmata</taxon>
        <taxon>Eleutherengona</taxon>
        <taxon>Raphignathae</taxon>
        <taxon>Tetranychoidea</taxon>
        <taxon>Tetranychidae</taxon>
        <taxon>Tetranychus</taxon>
    </lineage>
</organism>
<dbReference type="PANTHER" id="PTHR34186">
    <property type="entry name" value="CYANATE HYDRATASE"/>
    <property type="match status" value="1"/>
</dbReference>
<reference evidence="4" key="2">
    <citation type="submission" date="2015-06" db="UniProtKB">
        <authorList>
            <consortium name="EnsemblMetazoa"/>
        </authorList>
    </citation>
    <scope>IDENTIFICATION</scope>
</reference>
<dbReference type="KEGG" id="tut:107368746"/>
<dbReference type="Pfam" id="PF02560">
    <property type="entry name" value="Cyanate_lyase"/>
    <property type="match status" value="1"/>
</dbReference>
<dbReference type="SUPFAM" id="SSF55234">
    <property type="entry name" value="Cyanase C-terminal domain"/>
    <property type="match status" value="1"/>
</dbReference>